<evidence type="ECO:0000313" key="1">
    <source>
        <dbReference type="EMBL" id="RXN01915.1"/>
    </source>
</evidence>
<sequence>MQKCADYYDTSLNGYESIDIDGEPTRTPCQIFPITNNPLPTTATKPTTITTKTAHKIPPTHPVYPKGPQVQNRPNNPFGGEVAIIPHVTVYGGPKAFTYDANGRFFDPTIGLVSYNDLIPSNRLAPDKGFIPVNRRVLANGFIPTNGRVITVGLFPRNGIIPPNRLVPIKSIAPTNGLFPTKTQILPNVFASTNGLYPRNGLVPNGPGSAYPMRSFGWGFVSESSEEYKRGKREIHPQDDNAIREGETGILFSLHYKIKNILSRKAADIKPDTLETVNINPTAKVIHSEMPTETDTDMDDRSVGYSSLATYLSEIKEKAEHDQCNIF</sequence>
<keyword evidence="2" id="KW-1185">Reference proteome</keyword>
<protein>
    <submittedName>
        <fullName evidence="1">Uncharacterized protein</fullName>
    </submittedName>
</protein>
<dbReference type="EMBL" id="SCEB01000009">
    <property type="protein sequence ID" value="RXN01915.1"/>
    <property type="molecule type" value="Genomic_DNA"/>
</dbReference>
<comment type="caution">
    <text evidence="1">The sequence shown here is derived from an EMBL/GenBank/DDBJ whole genome shotgun (WGS) entry which is preliminary data.</text>
</comment>
<evidence type="ECO:0000313" key="2">
    <source>
        <dbReference type="Proteomes" id="UP000289886"/>
    </source>
</evidence>
<dbReference type="Proteomes" id="UP000289886">
    <property type="component" value="Unassembled WGS sequence"/>
</dbReference>
<organism evidence="1 2">
    <name type="scientific">Acipenser ruthenus</name>
    <name type="common">Sterlet sturgeon</name>
    <dbReference type="NCBI Taxonomy" id="7906"/>
    <lineage>
        <taxon>Eukaryota</taxon>
        <taxon>Metazoa</taxon>
        <taxon>Chordata</taxon>
        <taxon>Craniata</taxon>
        <taxon>Vertebrata</taxon>
        <taxon>Euteleostomi</taxon>
        <taxon>Actinopterygii</taxon>
        <taxon>Chondrostei</taxon>
        <taxon>Acipenseriformes</taxon>
        <taxon>Acipenseridae</taxon>
        <taxon>Acipenser</taxon>
    </lineage>
</organism>
<dbReference type="AlphaFoldDB" id="A0A662YZ49"/>
<name>A0A662YZ49_ACIRT</name>
<reference evidence="1 2" key="1">
    <citation type="submission" date="2019-01" db="EMBL/GenBank/DDBJ databases">
        <title>Draft Genome and Complete Hox-Cluster Characterization of the Sterlet Sturgeon (Acipenser ruthenus).</title>
        <authorList>
            <person name="Wei Q."/>
        </authorList>
    </citation>
    <scope>NUCLEOTIDE SEQUENCE [LARGE SCALE GENOMIC DNA]</scope>
    <source>
        <strain evidence="1">WHYD16114868_AA</strain>
        <tissue evidence="1">Blood</tissue>
    </source>
</reference>
<gene>
    <name evidence="1" type="ORF">EOD39_3893</name>
</gene>
<accession>A0A662YZ49</accession>
<proteinExistence type="predicted"/>